<dbReference type="KEGG" id="uam:UABAM_00712"/>
<reference evidence="1 2" key="1">
    <citation type="submission" date="2019-08" db="EMBL/GenBank/DDBJ databases">
        <title>Complete genome sequence of Candidatus Uab amorphum.</title>
        <authorList>
            <person name="Shiratori T."/>
            <person name="Suzuki S."/>
            <person name="Kakizawa Y."/>
            <person name="Ishida K."/>
        </authorList>
    </citation>
    <scope>NUCLEOTIDE SEQUENCE [LARGE SCALE GENOMIC DNA]</scope>
    <source>
        <strain evidence="1 2">SRT547</strain>
    </source>
</reference>
<organism evidence="1 2">
    <name type="scientific">Uabimicrobium amorphum</name>
    <dbReference type="NCBI Taxonomy" id="2596890"/>
    <lineage>
        <taxon>Bacteria</taxon>
        <taxon>Pseudomonadati</taxon>
        <taxon>Planctomycetota</taxon>
        <taxon>Candidatus Uabimicrobiia</taxon>
        <taxon>Candidatus Uabimicrobiales</taxon>
        <taxon>Candidatus Uabimicrobiaceae</taxon>
        <taxon>Candidatus Uabimicrobium</taxon>
    </lineage>
</organism>
<name>A0A5S9IIC4_UABAM</name>
<evidence type="ECO:0000313" key="1">
    <source>
        <dbReference type="EMBL" id="BBM82369.1"/>
    </source>
</evidence>
<evidence type="ECO:0000313" key="2">
    <source>
        <dbReference type="Proteomes" id="UP000326354"/>
    </source>
</evidence>
<accession>A0A5S9IIC4</accession>
<sequence length="66" mass="7144">MNATQINEAISQVPEEVVKAIEMNLLKKLETMGIIKACPVGVHEACSSTNKKFVGDTCVCSNTTQF</sequence>
<gene>
    <name evidence="1" type="ORF">UABAM_00712</name>
</gene>
<dbReference type="AlphaFoldDB" id="A0A5S9IIC4"/>
<protein>
    <submittedName>
        <fullName evidence="1">Uncharacterized protein</fullName>
    </submittedName>
</protein>
<proteinExistence type="predicted"/>
<dbReference type="EMBL" id="AP019860">
    <property type="protein sequence ID" value="BBM82369.1"/>
    <property type="molecule type" value="Genomic_DNA"/>
</dbReference>
<keyword evidence="2" id="KW-1185">Reference proteome</keyword>
<dbReference type="RefSeq" id="WP_151966618.1">
    <property type="nucleotide sequence ID" value="NZ_AP019860.1"/>
</dbReference>
<dbReference type="Proteomes" id="UP000326354">
    <property type="component" value="Chromosome"/>
</dbReference>